<reference evidence="14" key="1">
    <citation type="submission" date="2021-03" db="EMBL/GenBank/DDBJ databases">
        <title>Proteiniclasticum marinus sp. nov., isolated from tidal flat sediment.</title>
        <authorList>
            <person name="Namirimu T."/>
            <person name="Yang J.-A."/>
            <person name="Yang S.-H."/>
            <person name="Kim Y.-J."/>
            <person name="Kwon K.K."/>
        </authorList>
    </citation>
    <scope>NUCLEOTIDE SEQUENCE</scope>
    <source>
        <strain evidence="14">SCR006</strain>
    </source>
</reference>
<dbReference type="PANTHER" id="PTHR43298:SF2">
    <property type="entry name" value="FMN_FAD EXPORTER YEEO-RELATED"/>
    <property type="match status" value="1"/>
</dbReference>
<comment type="similarity">
    <text evidence="3">Belongs to the multi antimicrobial extrusion (MATE) (TC 2.A.66.1) family.</text>
</comment>
<dbReference type="InterPro" id="IPR050222">
    <property type="entry name" value="MATE_MdtK"/>
</dbReference>
<dbReference type="PANTHER" id="PTHR43298">
    <property type="entry name" value="MULTIDRUG RESISTANCE PROTEIN NORM-RELATED"/>
    <property type="match status" value="1"/>
</dbReference>
<evidence type="ECO:0000256" key="12">
    <source>
        <dbReference type="ARBA" id="ARBA00031636"/>
    </source>
</evidence>
<feature type="transmembrane region" description="Helical" evidence="13">
    <location>
        <begin position="92"/>
        <end position="114"/>
    </location>
</feature>
<evidence type="ECO:0000256" key="7">
    <source>
        <dbReference type="ARBA" id="ARBA00022475"/>
    </source>
</evidence>
<dbReference type="EMBL" id="JAFNJU010000017">
    <property type="protein sequence ID" value="MBO1266312.1"/>
    <property type="molecule type" value="Genomic_DNA"/>
</dbReference>
<name>A0A939H8J8_9CLOT</name>
<comment type="function">
    <text evidence="1">Multidrug efflux pump.</text>
</comment>
<comment type="subcellular location">
    <subcellularLocation>
        <location evidence="2">Cell membrane</location>
        <topology evidence="2">Multi-pass membrane protein</topology>
    </subcellularLocation>
</comment>
<feature type="transmembrane region" description="Helical" evidence="13">
    <location>
        <begin position="242"/>
        <end position="267"/>
    </location>
</feature>
<keyword evidence="8 13" id="KW-0812">Transmembrane</keyword>
<keyword evidence="7" id="KW-1003">Cell membrane</keyword>
<feature type="transmembrane region" description="Helical" evidence="13">
    <location>
        <begin position="7"/>
        <end position="29"/>
    </location>
</feature>
<dbReference type="GO" id="GO:0015297">
    <property type="term" value="F:antiporter activity"/>
    <property type="evidence" value="ECO:0007669"/>
    <property type="project" value="UniProtKB-KW"/>
</dbReference>
<dbReference type="GO" id="GO:0006811">
    <property type="term" value="P:monoatomic ion transport"/>
    <property type="evidence" value="ECO:0007669"/>
    <property type="project" value="UniProtKB-KW"/>
</dbReference>
<dbReference type="RefSeq" id="WP_207600837.1">
    <property type="nucleotide sequence ID" value="NZ_JAFNJU010000017.1"/>
</dbReference>
<dbReference type="GO" id="GO:0005886">
    <property type="term" value="C:plasma membrane"/>
    <property type="evidence" value="ECO:0007669"/>
    <property type="project" value="UniProtKB-SubCell"/>
</dbReference>
<feature type="transmembrane region" description="Helical" evidence="13">
    <location>
        <begin position="287"/>
        <end position="309"/>
    </location>
</feature>
<sequence length="453" mass="49832">MGQKVNLTYGNISTTLTKLALPIMGTSFVQMTYNLTDMFWVGKLGSSSLAAVGTAGFFSWFAFSLILLTKVGAEVFVAQHLGRNDEEGADSYARSAIHFNMMLAVFYGLMLLIFRRQLIAFFNLGDAAVIQMAVGYLSIIASGILFMFINPVLTSIFNGAGDSKTPFLINLTGLGINMILDPMLIRGWGVFPELGVYGAALATIIAQLLVTILFIIMMVTSKDTFFRINIFRKVDFQRIVNIFKLGFPVGLQNGLMALIGMVIARIISVYGPEAIAAQKLGSQIESISWMTASGYSTAISAFVGQNYGAKKYERIMKGYASGVRLMSIIGVAATVLLYFLAEPIFKVFITDPVTLRMGVSYLMIIAVSQWFQTLEISNQGAFNGLGKTVYPSFVGVTFNLLRIPMAYFFSQDLGMGLNGVWWAIALSSIFKGLTLFSFFYFLVIRKYRKTGVI</sequence>
<dbReference type="CDD" id="cd13140">
    <property type="entry name" value="MATE_like_1"/>
    <property type="match status" value="1"/>
</dbReference>
<dbReference type="PIRSF" id="PIRSF006603">
    <property type="entry name" value="DinF"/>
    <property type="match status" value="1"/>
</dbReference>
<keyword evidence="11 13" id="KW-0472">Membrane</keyword>
<evidence type="ECO:0000256" key="4">
    <source>
        <dbReference type="ARBA" id="ARBA00020268"/>
    </source>
</evidence>
<proteinExistence type="inferred from homology"/>
<evidence type="ECO:0000256" key="1">
    <source>
        <dbReference type="ARBA" id="ARBA00003408"/>
    </source>
</evidence>
<organism evidence="14 15">
    <name type="scientific">Proteiniclasticum aestuarii</name>
    <dbReference type="NCBI Taxonomy" id="2817862"/>
    <lineage>
        <taxon>Bacteria</taxon>
        <taxon>Bacillati</taxon>
        <taxon>Bacillota</taxon>
        <taxon>Clostridia</taxon>
        <taxon>Eubacteriales</taxon>
        <taxon>Clostridiaceae</taxon>
        <taxon>Proteiniclasticum</taxon>
    </lineage>
</organism>
<evidence type="ECO:0000313" key="15">
    <source>
        <dbReference type="Proteomes" id="UP000664218"/>
    </source>
</evidence>
<feature type="transmembrane region" description="Helical" evidence="13">
    <location>
        <begin position="197"/>
        <end position="221"/>
    </location>
</feature>
<evidence type="ECO:0000256" key="6">
    <source>
        <dbReference type="ARBA" id="ARBA00022449"/>
    </source>
</evidence>
<evidence type="ECO:0000256" key="5">
    <source>
        <dbReference type="ARBA" id="ARBA00022448"/>
    </source>
</evidence>
<dbReference type="AlphaFoldDB" id="A0A939H8J8"/>
<evidence type="ECO:0000256" key="8">
    <source>
        <dbReference type="ARBA" id="ARBA00022692"/>
    </source>
</evidence>
<protein>
    <recommendedName>
        <fullName evidence="4">Probable multidrug resistance protein NorM</fullName>
    </recommendedName>
    <alternativeName>
        <fullName evidence="12">Multidrug-efflux transporter</fullName>
    </alternativeName>
</protein>
<evidence type="ECO:0000256" key="10">
    <source>
        <dbReference type="ARBA" id="ARBA00023065"/>
    </source>
</evidence>
<evidence type="ECO:0000256" key="2">
    <source>
        <dbReference type="ARBA" id="ARBA00004651"/>
    </source>
</evidence>
<evidence type="ECO:0000256" key="3">
    <source>
        <dbReference type="ARBA" id="ARBA00010199"/>
    </source>
</evidence>
<dbReference type="InterPro" id="IPR002528">
    <property type="entry name" value="MATE_fam"/>
</dbReference>
<dbReference type="Proteomes" id="UP000664218">
    <property type="component" value="Unassembled WGS sequence"/>
</dbReference>
<evidence type="ECO:0000256" key="9">
    <source>
        <dbReference type="ARBA" id="ARBA00022989"/>
    </source>
</evidence>
<dbReference type="Pfam" id="PF01554">
    <property type="entry name" value="MatE"/>
    <property type="match status" value="2"/>
</dbReference>
<keyword evidence="15" id="KW-1185">Reference proteome</keyword>
<feature type="transmembrane region" description="Helical" evidence="13">
    <location>
        <begin position="321"/>
        <end position="341"/>
    </location>
</feature>
<evidence type="ECO:0000313" key="14">
    <source>
        <dbReference type="EMBL" id="MBO1266312.1"/>
    </source>
</evidence>
<feature type="transmembrane region" description="Helical" evidence="13">
    <location>
        <begin position="353"/>
        <end position="371"/>
    </location>
</feature>
<evidence type="ECO:0000256" key="13">
    <source>
        <dbReference type="SAM" id="Phobius"/>
    </source>
</evidence>
<feature type="transmembrane region" description="Helical" evidence="13">
    <location>
        <begin position="49"/>
        <end position="71"/>
    </location>
</feature>
<dbReference type="NCBIfam" id="TIGR00797">
    <property type="entry name" value="matE"/>
    <property type="match status" value="1"/>
</dbReference>
<gene>
    <name evidence="14" type="ORF">J3A84_14850</name>
</gene>
<feature type="transmembrane region" description="Helical" evidence="13">
    <location>
        <begin position="421"/>
        <end position="443"/>
    </location>
</feature>
<evidence type="ECO:0000256" key="11">
    <source>
        <dbReference type="ARBA" id="ARBA00023136"/>
    </source>
</evidence>
<dbReference type="InterPro" id="IPR048279">
    <property type="entry name" value="MdtK-like"/>
</dbReference>
<accession>A0A939H8J8</accession>
<feature type="transmembrane region" description="Helical" evidence="13">
    <location>
        <begin position="165"/>
        <end position="185"/>
    </location>
</feature>
<feature type="transmembrane region" description="Helical" evidence="13">
    <location>
        <begin position="392"/>
        <end position="409"/>
    </location>
</feature>
<dbReference type="GO" id="GO:0042910">
    <property type="term" value="F:xenobiotic transmembrane transporter activity"/>
    <property type="evidence" value="ECO:0007669"/>
    <property type="project" value="InterPro"/>
</dbReference>
<keyword evidence="9 13" id="KW-1133">Transmembrane helix</keyword>
<keyword evidence="5" id="KW-0813">Transport</keyword>
<comment type="caution">
    <text evidence="14">The sequence shown here is derived from an EMBL/GenBank/DDBJ whole genome shotgun (WGS) entry which is preliminary data.</text>
</comment>
<feature type="transmembrane region" description="Helical" evidence="13">
    <location>
        <begin position="134"/>
        <end position="153"/>
    </location>
</feature>
<keyword evidence="6" id="KW-0050">Antiport</keyword>
<keyword evidence="10" id="KW-0406">Ion transport</keyword>